<evidence type="ECO:0000313" key="2">
    <source>
        <dbReference type="EMBL" id="SHO50512.1"/>
    </source>
</evidence>
<gene>
    <name evidence="2" type="ORF">SAMN02745220_03503</name>
</gene>
<reference evidence="2 3" key="1">
    <citation type="submission" date="2016-12" db="EMBL/GenBank/DDBJ databases">
        <authorList>
            <person name="Song W.-J."/>
            <person name="Kurnit D.M."/>
        </authorList>
    </citation>
    <scope>NUCLEOTIDE SEQUENCE [LARGE SCALE GENOMIC DNA]</scope>
    <source>
        <strain evidence="2 3">DSM 18488</strain>
    </source>
</reference>
<keyword evidence="1" id="KW-0812">Transmembrane</keyword>
<sequence>MLETLFIWTIIGGCAFYVGRKFYKQWRRALDPKAGVSCDCGCSGCSTTSCDSRKEAC</sequence>
<proteinExistence type="predicted"/>
<protein>
    <recommendedName>
        <fullName evidence="4">Virus attachment protein p12 family protein</fullName>
    </recommendedName>
</protein>
<evidence type="ECO:0008006" key="4">
    <source>
        <dbReference type="Google" id="ProtNLM"/>
    </source>
</evidence>
<dbReference type="OrthoDB" id="5432821at2"/>
<evidence type="ECO:0000313" key="3">
    <source>
        <dbReference type="Proteomes" id="UP000184603"/>
    </source>
</evidence>
<evidence type="ECO:0000256" key="1">
    <source>
        <dbReference type="SAM" id="Phobius"/>
    </source>
</evidence>
<keyword evidence="1" id="KW-1133">Transmembrane helix</keyword>
<dbReference type="AlphaFoldDB" id="A0A1M7YCY2"/>
<organism evidence="2 3">
    <name type="scientific">Desulfopila aestuarii DSM 18488</name>
    <dbReference type="NCBI Taxonomy" id="1121416"/>
    <lineage>
        <taxon>Bacteria</taxon>
        <taxon>Pseudomonadati</taxon>
        <taxon>Thermodesulfobacteriota</taxon>
        <taxon>Desulfobulbia</taxon>
        <taxon>Desulfobulbales</taxon>
        <taxon>Desulfocapsaceae</taxon>
        <taxon>Desulfopila</taxon>
    </lineage>
</organism>
<keyword evidence="3" id="KW-1185">Reference proteome</keyword>
<keyword evidence="1" id="KW-0472">Membrane</keyword>
<dbReference type="RefSeq" id="WP_084554132.1">
    <property type="nucleotide sequence ID" value="NZ_FRFE01000019.1"/>
</dbReference>
<feature type="transmembrane region" description="Helical" evidence="1">
    <location>
        <begin position="6"/>
        <end position="23"/>
    </location>
</feature>
<dbReference type="STRING" id="1121416.SAMN02745220_03503"/>
<name>A0A1M7YCY2_9BACT</name>
<accession>A0A1M7YCY2</accession>
<dbReference type="Proteomes" id="UP000184603">
    <property type="component" value="Unassembled WGS sequence"/>
</dbReference>
<dbReference type="EMBL" id="FRFE01000019">
    <property type="protein sequence ID" value="SHO50512.1"/>
    <property type="molecule type" value="Genomic_DNA"/>
</dbReference>